<gene>
    <name evidence="9" type="ORF">SAMN02745207_02588</name>
</gene>
<evidence type="ECO:0000313" key="10">
    <source>
        <dbReference type="Proteomes" id="UP000184447"/>
    </source>
</evidence>
<comment type="similarity">
    <text evidence="2">Belongs to the auxin efflux carrier (TC 2.A.69) family.</text>
</comment>
<feature type="transmembrane region" description="Helical" evidence="8">
    <location>
        <begin position="224"/>
        <end position="245"/>
    </location>
</feature>
<dbReference type="GO" id="GO:0005886">
    <property type="term" value="C:plasma membrane"/>
    <property type="evidence" value="ECO:0007669"/>
    <property type="project" value="UniProtKB-SubCell"/>
</dbReference>
<evidence type="ECO:0008006" key="11">
    <source>
        <dbReference type="Google" id="ProtNLM"/>
    </source>
</evidence>
<organism evidence="9 10">
    <name type="scientific">Clostridium grantii DSM 8605</name>
    <dbReference type="NCBI Taxonomy" id="1121316"/>
    <lineage>
        <taxon>Bacteria</taxon>
        <taxon>Bacillati</taxon>
        <taxon>Bacillota</taxon>
        <taxon>Clostridia</taxon>
        <taxon>Eubacteriales</taxon>
        <taxon>Clostridiaceae</taxon>
        <taxon>Clostridium</taxon>
    </lineage>
</organism>
<dbReference type="EMBL" id="FQXM01000014">
    <property type="protein sequence ID" value="SHH80811.1"/>
    <property type="molecule type" value="Genomic_DNA"/>
</dbReference>
<keyword evidence="6 8" id="KW-1133">Transmembrane helix</keyword>
<dbReference type="OrthoDB" id="527159at2"/>
<evidence type="ECO:0000256" key="3">
    <source>
        <dbReference type="ARBA" id="ARBA00022448"/>
    </source>
</evidence>
<feature type="transmembrane region" description="Helical" evidence="8">
    <location>
        <begin position="65"/>
        <end position="86"/>
    </location>
</feature>
<evidence type="ECO:0000256" key="5">
    <source>
        <dbReference type="ARBA" id="ARBA00022692"/>
    </source>
</evidence>
<feature type="transmembrane region" description="Helical" evidence="8">
    <location>
        <begin position="6"/>
        <end position="24"/>
    </location>
</feature>
<feature type="transmembrane region" description="Helical" evidence="8">
    <location>
        <begin position="124"/>
        <end position="152"/>
    </location>
</feature>
<sequence length="310" mass="34835">MNIFIFIITNNIAPIFFIIFLGSILGKTQNIDIKTLSKINFYLFVPSFIFVSLSETNIDLKLVKVLLFAFLLFLISYLLTFVVGIFRKQNKSINANFMNTMILYNSGNFGVPLIALVFKDSPYLGYAAAIQIMVLMVQNIITYTVGFFNAGLGQLSIKETLKKIISMPSLYAIFLVIVFKYFHINISSFFIWPALVYLRNGLVPIALITLGIQLSMTKFHFSNIDVYLATFMRLCCAPVIAFILIKFMNMDEVMAKTLLISSSVPTAINAVLIAVEFDNEPDFAAQVVITTTLLCSVTLTIVIFLSNIIF</sequence>
<evidence type="ECO:0000256" key="4">
    <source>
        <dbReference type="ARBA" id="ARBA00022475"/>
    </source>
</evidence>
<keyword evidence="10" id="KW-1185">Reference proteome</keyword>
<dbReference type="GO" id="GO:0055085">
    <property type="term" value="P:transmembrane transport"/>
    <property type="evidence" value="ECO:0007669"/>
    <property type="project" value="InterPro"/>
</dbReference>
<protein>
    <recommendedName>
        <fullName evidence="11">Transporter</fullName>
    </recommendedName>
</protein>
<dbReference type="STRING" id="1121316.SAMN02745207_02588"/>
<keyword evidence="3" id="KW-0813">Transport</keyword>
<keyword evidence="4" id="KW-1003">Cell membrane</keyword>
<evidence type="ECO:0000256" key="1">
    <source>
        <dbReference type="ARBA" id="ARBA00004651"/>
    </source>
</evidence>
<evidence type="ECO:0000256" key="8">
    <source>
        <dbReference type="SAM" id="Phobius"/>
    </source>
</evidence>
<evidence type="ECO:0000313" key="9">
    <source>
        <dbReference type="EMBL" id="SHH80811.1"/>
    </source>
</evidence>
<proteinExistence type="inferred from homology"/>
<dbReference type="Gene3D" id="1.20.1530.20">
    <property type="match status" value="1"/>
</dbReference>
<feature type="transmembrane region" description="Helical" evidence="8">
    <location>
        <begin position="98"/>
        <end position="118"/>
    </location>
</feature>
<feature type="transmembrane region" description="Helical" evidence="8">
    <location>
        <begin position="257"/>
        <end position="275"/>
    </location>
</feature>
<dbReference type="PANTHER" id="PTHR36838">
    <property type="entry name" value="AUXIN EFFLUX CARRIER FAMILY PROTEIN"/>
    <property type="match status" value="1"/>
</dbReference>
<dbReference type="RefSeq" id="WP_073338841.1">
    <property type="nucleotide sequence ID" value="NZ_FQXM01000014.1"/>
</dbReference>
<reference evidence="9 10" key="1">
    <citation type="submission" date="2016-11" db="EMBL/GenBank/DDBJ databases">
        <authorList>
            <person name="Jaros S."/>
            <person name="Januszkiewicz K."/>
            <person name="Wedrychowicz H."/>
        </authorList>
    </citation>
    <scope>NUCLEOTIDE SEQUENCE [LARGE SCALE GENOMIC DNA]</scope>
    <source>
        <strain evidence="9 10">DSM 8605</strain>
    </source>
</reference>
<keyword evidence="7 8" id="KW-0472">Membrane</keyword>
<name>A0A1M5W015_9CLOT</name>
<dbReference type="InterPro" id="IPR004776">
    <property type="entry name" value="Mem_transp_PIN-like"/>
</dbReference>
<keyword evidence="5 8" id="KW-0812">Transmembrane</keyword>
<evidence type="ECO:0000256" key="6">
    <source>
        <dbReference type="ARBA" id="ARBA00022989"/>
    </source>
</evidence>
<dbReference type="AlphaFoldDB" id="A0A1M5W015"/>
<dbReference type="InterPro" id="IPR038770">
    <property type="entry name" value="Na+/solute_symporter_sf"/>
</dbReference>
<evidence type="ECO:0000256" key="2">
    <source>
        <dbReference type="ARBA" id="ARBA00010145"/>
    </source>
</evidence>
<feature type="transmembrane region" description="Helical" evidence="8">
    <location>
        <begin position="36"/>
        <end position="53"/>
    </location>
</feature>
<feature type="transmembrane region" description="Helical" evidence="8">
    <location>
        <begin position="164"/>
        <end position="184"/>
    </location>
</feature>
<comment type="subcellular location">
    <subcellularLocation>
        <location evidence="1">Cell membrane</location>
        <topology evidence="1">Multi-pass membrane protein</topology>
    </subcellularLocation>
</comment>
<feature type="transmembrane region" description="Helical" evidence="8">
    <location>
        <begin position="287"/>
        <end position="309"/>
    </location>
</feature>
<dbReference type="Pfam" id="PF03547">
    <property type="entry name" value="Mem_trans"/>
    <property type="match status" value="2"/>
</dbReference>
<dbReference type="PANTHER" id="PTHR36838:SF1">
    <property type="entry name" value="SLR1864 PROTEIN"/>
    <property type="match status" value="1"/>
</dbReference>
<evidence type="ECO:0000256" key="7">
    <source>
        <dbReference type="ARBA" id="ARBA00023136"/>
    </source>
</evidence>
<dbReference type="Proteomes" id="UP000184447">
    <property type="component" value="Unassembled WGS sequence"/>
</dbReference>
<accession>A0A1M5W015</accession>